<dbReference type="GO" id="GO:0008017">
    <property type="term" value="F:microtubule binding"/>
    <property type="evidence" value="ECO:0007669"/>
    <property type="project" value="InterPro"/>
</dbReference>
<feature type="compositionally biased region" description="Polar residues" evidence="11">
    <location>
        <begin position="421"/>
        <end position="436"/>
    </location>
</feature>
<evidence type="ECO:0000256" key="10">
    <source>
        <dbReference type="SAM" id="Coils"/>
    </source>
</evidence>
<comment type="caution">
    <text evidence="14">The sequence shown here is derived from an EMBL/GenBank/DDBJ whole genome shotgun (WGS) entry which is preliminary data.</text>
</comment>
<dbReference type="Pfam" id="PF17749">
    <property type="entry name" value="MIP-T3_C"/>
    <property type="match status" value="1"/>
</dbReference>
<dbReference type="InterPro" id="IPR018799">
    <property type="entry name" value="TRAF3IP1"/>
</dbReference>
<dbReference type="GO" id="GO:0036064">
    <property type="term" value="C:ciliary basal body"/>
    <property type="evidence" value="ECO:0007669"/>
    <property type="project" value="TreeGrafter"/>
</dbReference>
<evidence type="ECO:0000313" key="15">
    <source>
        <dbReference type="Proteomes" id="UP001209570"/>
    </source>
</evidence>
<evidence type="ECO:0000256" key="2">
    <source>
        <dbReference type="ARBA" id="ARBA00004430"/>
    </source>
</evidence>
<dbReference type="GO" id="GO:0005930">
    <property type="term" value="C:axoneme"/>
    <property type="evidence" value="ECO:0007669"/>
    <property type="project" value="UniProtKB-SubCell"/>
</dbReference>
<proteinExistence type="inferred from homology"/>
<dbReference type="PANTHER" id="PTHR31363">
    <property type="entry name" value="TRAF3-INTERACTING PROTEIN 1"/>
    <property type="match status" value="1"/>
</dbReference>
<evidence type="ECO:0000256" key="9">
    <source>
        <dbReference type="ARBA" id="ARBA00070492"/>
    </source>
</evidence>
<name>A0AAD5LIG5_PYTIN</name>
<evidence type="ECO:0000256" key="8">
    <source>
        <dbReference type="ARBA" id="ARBA00043971"/>
    </source>
</evidence>
<evidence type="ECO:0000313" key="14">
    <source>
        <dbReference type="EMBL" id="KAJ0399219.1"/>
    </source>
</evidence>
<feature type="compositionally biased region" description="Low complexity" evidence="11">
    <location>
        <begin position="141"/>
        <end position="172"/>
    </location>
</feature>
<keyword evidence="15" id="KW-1185">Reference proteome</keyword>
<feature type="compositionally biased region" description="Low complexity" evidence="11">
    <location>
        <begin position="386"/>
        <end position="408"/>
    </location>
</feature>
<protein>
    <recommendedName>
        <fullName evidence="9">TRAF3-interacting protein 1</fullName>
    </recommendedName>
</protein>
<keyword evidence="7" id="KW-0966">Cell projection</keyword>
<dbReference type="Proteomes" id="UP001209570">
    <property type="component" value="Unassembled WGS sequence"/>
</dbReference>
<keyword evidence="6" id="KW-0206">Cytoskeleton</keyword>
<feature type="coiled-coil region" evidence="10">
    <location>
        <begin position="669"/>
        <end position="742"/>
    </location>
</feature>
<comment type="similarity">
    <text evidence="8">Belongs to the TRAF3IP1 family.</text>
</comment>
<feature type="compositionally biased region" description="Low complexity" evidence="11">
    <location>
        <begin position="445"/>
        <end position="460"/>
    </location>
</feature>
<keyword evidence="4" id="KW-0970">Cilium biogenesis/degradation</keyword>
<feature type="region of interest" description="Disordered" evidence="11">
    <location>
        <begin position="139"/>
        <end position="239"/>
    </location>
</feature>
<evidence type="ECO:0000259" key="13">
    <source>
        <dbReference type="Pfam" id="PF17749"/>
    </source>
</evidence>
<dbReference type="GO" id="GO:0048731">
    <property type="term" value="P:system development"/>
    <property type="evidence" value="ECO:0007669"/>
    <property type="project" value="UniProtKB-ARBA"/>
</dbReference>
<feature type="domain" description="TRAF3-interacting protein 1 N-terminal" evidence="12">
    <location>
        <begin position="255"/>
        <end position="363"/>
    </location>
</feature>
<dbReference type="EMBL" id="JAKCXM010000190">
    <property type="protein sequence ID" value="KAJ0399219.1"/>
    <property type="molecule type" value="Genomic_DNA"/>
</dbReference>
<dbReference type="GO" id="GO:0070507">
    <property type="term" value="P:regulation of microtubule cytoskeleton organization"/>
    <property type="evidence" value="ECO:0007669"/>
    <property type="project" value="TreeGrafter"/>
</dbReference>
<feature type="domain" description="TRAF3-interacting protein 1 C-terminal" evidence="13">
    <location>
        <begin position="584"/>
        <end position="750"/>
    </location>
</feature>
<feature type="domain" description="TRAF3-interacting protein 1 N-terminal" evidence="12">
    <location>
        <begin position="11"/>
        <end position="120"/>
    </location>
</feature>
<evidence type="ECO:0000256" key="3">
    <source>
        <dbReference type="ARBA" id="ARBA00022490"/>
    </source>
</evidence>
<evidence type="ECO:0000259" key="12">
    <source>
        <dbReference type="Pfam" id="PF10243"/>
    </source>
</evidence>
<dbReference type="AlphaFoldDB" id="A0AAD5LIG5"/>
<dbReference type="InterPro" id="IPR040468">
    <property type="entry name" value="TRAF3IP1_N"/>
</dbReference>
<evidence type="ECO:0000256" key="11">
    <source>
        <dbReference type="SAM" id="MobiDB-lite"/>
    </source>
</evidence>
<dbReference type="FunFam" id="1.10.418.50:FF:000001">
    <property type="entry name" value="TRAF3-interacting protein 1 isoform X1"/>
    <property type="match status" value="2"/>
</dbReference>
<feature type="compositionally biased region" description="Basic and acidic residues" evidence="11">
    <location>
        <begin position="582"/>
        <end position="607"/>
    </location>
</feature>
<dbReference type="GO" id="GO:0060271">
    <property type="term" value="P:cilium assembly"/>
    <property type="evidence" value="ECO:0007669"/>
    <property type="project" value="TreeGrafter"/>
</dbReference>
<evidence type="ECO:0000256" key="1">
    <source>
        <dbReference type="ARBA" id="ARBA00004120"/>
    </source>
</evidence>
<dbReference type="GO" id="GO:0042073">
    <property type="term" value="P:intraciliary transport"/>
    <property type="evidence" value="ECO:0007669"/>
    <property type="project" value="TreeGrafter"/>
</dbReference>
<feature type="compositionally biased region" description="Low complexity" evidence="11">
    <location>
        <begin position="500"/>
        <end position="516"/>
    </location>
</feature>
<dbReference type="PANTHER" id="PTHR31363:SF0">
    <property type="entry name" value="TRAF3-INTERACTING PROTEIN 1"/>
    <property type="match status" value="1"/>
</dbReference>
<sequence>MGDATLEALIPKTQELLQPLIAKPKLADKLLSKPPFRFLHDIFAALTASTGFAKGLYNDFELDSANIKEKHQKTAYLDKMIVCVGAALGKDVDVRSAKIVAGLEPENTNIFLQELARAASNSALDWGAAVQKALQKVPSLTPDGGTAVPTTVGAPAPAAEAKASEGSSGSRPSSKEKGDAEKAAAEAKAKERAKREEAERKKREQEMEQPRRESEETRAKAEAKIDATRRSPPPDNNALDDAVQQQIKECNGDFERTKDMIEKIISKPKMAVKLLSKPPFRFLHDIVSEITRVTGFADGLYSGEELDSNAIKEKQPKIDYLNKIIACVSCHLNVEIDAKPAKIVAGLEPEDTNKFLQLLAVACRHGSSADAVQRVLSGDTALRASSASGAKKSAPSTAGAAAASVASKAGEREATPEAKLSSRSTTPQESKRSPATTARDAKDGAFVTTTTPASAAPSFSGPMKPLAGDENEDDNTALRFPSGSEAKDGGQEDDGGGAFTSRAPGTSGTSRTSRPTTARRRPPKLKENVTEVGRLMVPDAKVKAVSGIMRDGDNANSDDDDTADDHASNNAGGLSSTASALHADDGTHGRLVRDLLKDEEAARKAKDDEDVGRDGPTLDGGETGIRLGRRKKSFKDKGKGGASSAAEMQELRVTIQKICQATLPMGKSIEFVHEDLDAMSKELEKWRREYEKKVEVYEEERKKTEEALQPLQVQLLDVDEQIKEQIHKINTLKATIAKNEEKTQKLLRMVVSA</sequence>
<evidence type="ECO:0000256" key="5">
    <source>
        <dbReference type="ARBA" id="ARBA00023054"/>
    </source>
</evidence>
<accession>A0AAD5LIG5</accession>
<dbReference type="Pfam" id="PF10243">
    <property type="entry name" value="MIP-T3"/>
    <property type="match status" value="2"/>
</dbReference>
<dbReference type="InterPro" id="IPR042576">
    <property type="entry name" value="TRAF3IP1_N_sf"/>
</dbReference>
<evidence type="ECO:0000256" key="7">
    <source>
        <dbReference type="ARBA" id="ARBA00023273"/>
    </source>
</evidence>
<evidence type="ECO:0000256" key="6">
    <source>
        <dbReference type="ARBA" id="ARBA00023212"/>
    </source>
</evidence>
<dbReference type="InterPro" id="IPR041476">
    <property type="entry name" value="TRAF3IP1_C"/>
</dbReference>
<organism evidence="14 15">
    <name type="scientific">Pythium insidiosum</name>
    <name type="common">Pythiosis disease agent</name>
    <dbReference type="NCBI Taxonomy" id="114742"/>
    <lineage>
        <taxon>Eukaryota</taxon>
        <taxon>Sar</taxon>
        <taxon>Stramenopiles</taxon>
        <taxon>Oomycota</taxon>
        <taxon>Peronosporomycetes</taxon>
        <taxon>Pythiales</taxon>
        <taxon>Pythiaceae</taxon>
        <taxon>Pythium</taxon>
    </lineage>
</organism>
<feature type="compositionally biased region" description="Basic and acidic residues" evidence="11">
    <location>
        <begin position="173"/>
        <end position="229"/>
    </location>
</feature>
<dbReference type="GO" id="GO:0030992">
    <property type="term" value="C:intraciliary transport particle B"/>
    <property type="evidence" value="ECO:0007669"/>
    <property type="project" value="TreeGrafter"/>
</dbReference>
<evidence type="ECO:0000256" key="4">
    <source>
        <dbReference type="ARBA" id="ARBA00022794"/>
    </source>
</evidence>
<gene>
    <name evidence="14" type="ORF">P43SY_001885</name>
</gene>
<feature type="region of interest" description="Disordered" evidence="11">
    <location>
        <begin position="386"/>
        <end position="645"/>
    </location>
</feature>
<comment type="subcellular location">
    <subcellularLocation>
        <location evidence="2">Cytoplasm</location>
        <location evidence="2">Cytoskeleton</location>
        <location evidence="2">Cilium axoneme</location>
    </subcellularLocation>
    <subcellularLocation>
        <location evidence="1">Cytoplasm</location>
        <location evidence="1">Cytoskeleton</location>
        <location evidence="1">Cilium basal body</location>
    </subcellularLocation>
</comment>
<keyword evidence="3" id="KW-0963">Cytoplasm</keyword>
<dbReference type="Gene3D" id="1.10.418.50">
    <property type="entry name" value="Microtubule-binding protein MIP-T3"/>
    <property type="match status" value="2"/>
</dbReference>
<keyword evidence="5 10" id="KW-0175">Coiled coil</keyword>
<reference evidence="14" key="1">
    <citation type="submission" date="2021-12" db="EMBL/GenBank/DDBJ databases">
        <title>Prjna785345.</title>
        <authorList>
            <person name="Rujirawat T."/>
            <person name="Krajaejun T."/>
        </authorList>
    </citation>
    <scope>NUCLEOTIDE SEQUENCE</scope>
    <source>
        <strain evidence="14">Pi057C3</strain>
    </source>
</reference>
<dbReference type="GO" id="GO:0048513">
    <property type="term" value="P:animal organ development"/>
    <property type="evidence" value="ECO:0007669"/>
    <property type="project" value="UniProtKB-ARBA"/>
</dbReference>